<dbReference type="Proteomes" id="UP001519343">
    <property type="component" value="Unassembled WGS sequence"/>
</dbReference>
<evidence type="ECO:0000313" key="2">
    <source>
        <dbReference type="Proteomes" id="UP001519343"/>
    </source>
</evidence>
<keyword evidence="2" id="KW-1185">Reference proteome</keyword>
<protein>
    <recommendedName>
        <fullName evidence="3">Phytanoyl-CoA dioxygenase</fullName>
    </recommendedName>
</protein>
<name>A0ABS4GSP6_9BACL</name>
<proteinExistence type="predicted"/>
<dbReference type="SUPFAM" id="SSF51197">
    <property type="entry name" value="Clavaminate synthase-like"/>
    <property type="match status" value="1"/>
</dbReference>
<organism evidence="1 2">
    <name type="scientific">Ammoniphilus resinae</name>
    <dbReference type="NCBI Taxonomy" id="861532"/>
    <lineage>
        <taxon>Bacteria</taxon>
        <taxon>Bacillati</taxon>
        <taxon>Bacillota</taxon>
        <taxon>Bacilli</taxon>
        <taxon>Bacillales</taxon>
        <taxon>Paenibacillaceae</taxon>
        <taxon>Aneurinibacillus group</taxon>
        <taxon>Ammoniphilus</taxon>
    </lineage>
</organism>
<dbReference type="RefSeq" id="WP_209811309.1">
    <property type="nucleotide sequence ID" value="NZ_JAGGKT010000010.1"/>
</dbReference>
<sequence>MTKSDEKKYLLTAKQMAQFVVDGFLFFDDLIPEELNKVVLQEEKELKDSGYDFWYKSQAIRSVFELPEIKGILQSLMGNAIYDHSYLHVVEGRDMKGRGHEWHYDSTYDVRPYAFDIQVFYFAHDAPAEMGPTLVLPGSHLRRINSRTIARYKNIVGQRQLAGKAGTICFVHHGLWHCSQPNYTDQSRFMFKVRFRPDQKQSRLFNIEGYDSQEVKDIFLNGSQAWLGDERKHEIVRRAKLWRYLVDDDLVDVTPESALQRMSI</sequence>
<dbReference type="Gene3D" id="2.60.120.620">
    <property type="entry name" value="q2cbj1_9rhob like domain"/>
    <property type="match status" value="1"/>
</dbReference>
<evidence type="ECO:0008006" key="3">
    <source>
        <dbReference type="Google" id="ProtNLM"/>
    </source>
</evidence>
<dbReference type="EMBL" id="JAGGKT010000010">
    <property type="protein sequence ID" value="MBP1933300.1"/>
    <property type="molecule type" value="Genomic_DNA"/>
</dbReference>
<dbReference type="InterPro" id="IPR008775">
    <property type="entry name" value="Phytyl_CoA_dOase-like"/>
</dbReference>
<accession>A0ABS4GSP6</accession>
<dbReference type="PANTHER" id="PTHR20883">
    <property type="entry name" value="PHYTANOYL-COA DIOXYGENASE DOMAIN CONTAINING 1"/>
    <property type="match status" value="1"/>
</dbReference>
<evidence type="ECO:0000313" key="1">
    <source>
        <dbReference type="EMBL" id="MBP1933300.1"/>
    </source>
</evidence>
<dbReference type="PANTHER" id="PTHR20883:SF46">
    <property type="entry name" value="PHYTANOYL-COA HYDROXYLASE"/>
    <property type="match status" value="1"/>
</dbReference>
<dbReference type="Pfam" id="PF05721">
    <property type="entry name" value="PhyH"/>
    <property type="match status" value="1"/>
</dbReference>
<comment type="caution">
    <text evidence="1">The sequence shown here is derived from an EMBL/GenBank/DDBJ whole genome shotgun (WGS) entry which is preliminary data.</text>
</comment>
<gene>
    <name evidence="1" type="ORF">J2Z37_003313</name>
</gene>
<reference evidence="1 2" key="1">
    <citation type="submission" date="2021-03" db="EMBL/GenBank/DDBJ databases">
        <title>Genomic Encyclopedia of Type Strains, Phase IV (KMG-IV): sequencing the most valuable type-strain genomes for metagenomic binning, comparative biology and taxonomic classification.</title>
        <authorList>
            <person name="Goeker M."/>
        </authorList>
    </citation>
    <scope>NUCLEOTIDE SEQUENCE [LARGE SCALE GENOMIC DNA]</scope>
    <source>
        <strain evidence="1 2">DSM 24738</strain>
    </source>
</reference>